<dbReference type="InterPro" id="IPR006195">
    <property type="entry name" value="aa-tRNA-synth_II"/>
</dbReference>
<evidence type="ECO:0000256" key="1">
    <source>
        <dbReference type="ARBA" id="ARBA00012840"/>
    </source>
</evidence>
<dbReference type="Proteomes" id="UP000249293">
    <property type="component" value="Chromosome 5"/>
</dbReference>
<dbReference type="InterPro" id="IPR010978">
    <property type="entry name" value="tRNA-bd_arm"/>
</dbReference>
<dbReference type="RefSeq" id="XP_029323688.1">
    <property type="nucleotide sequence ID" value="XM_029467828.1"/>
</dbReference>
<evidence type="ECO:0000313" key="11">
    <source>
        <dbReference type="Proteomes" id="UP000249293"/>
    </source>
</evidence>
<proteinExistence type="predicted"/>
<dbReference type="NCBIfam" id="TIGR00414">
    <property type="entry name" value="serS"/>
    <property type="match status" value="1"/>
</dbReference>
<dbReference type="PROSITE" id="PS50862">
    <property type="entry name" value="AA_TRNA_LIGASE_II"/>
    <property type="match status" value="1"/>
</dbReference>
<dbReference type="Gene3D" id="3.30.930.10">
    <property type="entry name" value="Bira Bifunctional Protein, Domain 2"/>
    <property type="match status" value="1"/>
</dbReference>
<dbReference type="EC" id="6.1.1.11" evidence="1"/>
<dbReference type="InterPro" id="IPR002314">
    <property type="entry name" value="aa-tRNA-synt_IIb"/>
</dbReference>
<dbReference type="InterPro" id="IPR045864">
    <property type="entry name" value="aa-tRNA-synth_II/BPL/LPL"/>
</dbReference>
<dbReference type="GO" id="GO:0005524">
    <property type="term" value="F:ATP binding"/>
    <property type="evidence" value="ECO:0007669"/>
    <property type="project" value="UniProtKB-KW"/>
</dbReference>
<dbReference type="AlphaFoldDB" id="A0A2U9R9X4"/>
<dbReference type="OrthoDB" id="10264585at2759"/>
<evidence type="ECO:0000256" key="8">
    <source>
        <dbReference type="SAM" id="Coils"/>
    </source>
</evidence>
<evidence type="ECO:0000256" key="3">
    <source>
        <dbReference type="ARBA" id="ARBA00022741"/>
    </source>
</evidence>
<dbReference type="STRING" id="4909.A0A2U9R9X4"/>
<keyword evidence="2" id="KW-0436">Ligase</keyword>
<feature type="coiled-coil region" evidence="8">
    <location>
        <begin position="137"/>
        <end position="164"/>
    </location>
</feature>
<keyword evidence="11" id="KW-1185">Reference proteome</keyword>
<dbReference type="KEGG" id="pkz:C5L36_0E02740"/>
<dbReference type="PRINTS" id="PR00981">
    <property type="entry name" value="TRNASYNTHSER"/>
</dbReference>
<dbReference type="EMBL" id="CP028777">
    <property type="protein sequence ID" value="AWU78212.1"/>
    <property type="molecule type" value="Genomic_DNA"/>
</dbReference>
<evidence type="ECO:0000256" key="2">
    <source>
        <dbReference type="ARBA" id="ARBA00022598"/>
    </source>
</evidence>
<dbReference type="VEuPathDB" id="FungiDB:C5L36_0E02740"/>
<organism evidence="10 11">
    <name type="scientific">Pichia kudriavzevii</name>
    <name type="common">Yeast</name>
    <name type="synonym">Issatchenkia orientalis</name>
    <dbReference type="NCBI Taxonomy" id="4909"/>
    <lineage>
        <taxon>Eukaryota</taxon>
        <taxon>Fungi</taxon>
        <taxon>Dikarya</taxon>
        <taxon>Ascomycota</taxon>
        <taxon>Saccharomycotina</taxon>
        <taxon>Pichiomycetes</taxon>
        <taxon>Pichiales</taxon>
        <taxon>Pichiaceae</taxon>
        <taxon>Pichia</taxon>
    </lineage>
</organism>
<dbReference type="InterPro" id="IPR002317">
    <property type="entry name" value="Ser-tRNA-ligase_type_1"/>
</dbReference>
<reference evidence="10 11" key="1">
    <citation type="submission" date="2018-06" db="EMBL/GenBank/DDBJ databases">
        <title>Population genomics shows no distinction between pathogenic Candida krusei and environmental Pichia kudriavzevii: One species, four names.</title>
        <authorList>
            <person name="Douglass A.P."/>
            <person name="Offei B."/>
            <person name="Braun-Galleani S."/>
            <person name="Coughlan A.Y."/>
            <person name="Martos A."/>
            <person name="Ortiz-Merino R.A."/>
            <person name="Byrne K.P."/>
            <person name="Wolfe K.H."/>
        </authorList>
    </citation>
    <scope>NUCLEOTIDE SEQUENCE [LARGE SCALE GENOMIC DNA]</scope>
    <source>
        <strain evidence="10 11">CBS573</strain>
    </source>
</reference>
<evidence type="ECO:0000259" key="9">
    <source>
        <dbReference type="PROSITE" id="PS50862"/>
    </source>
</evidence>
<dbReference type="GO" id="GO:0006434">
    <property type="term" value="P:seryl-tRNA aminoacylation"/>
    <property type="evidence" value="ECO:0007669"/>
    <property type="project" value="InterPro"/>
</dbReference>
<evidence type="ECO:0000256" key="6">
    <source>
        <dbReference type="ARBA" id="ARBA00031113"/>
    </source>
</evidence>
<evidence type="ECO:0000256" key="7">
    <source>
        <dbReference type="ARBA" id="ARBA00034892"/>
    </source>
</evidence>
<evidence type="ECO:0000256" key="5">
    <source>
        <dbReference type="ARBA" id="ARBA00023146"/>
    </source>
</evidence>
<keyword evidence="5" id="KW-0030">Aminoacyl-tRNA synthetase</keyword>
<evidence type="ECO:0000256" key="4">
    <source>
        <dbReference type="ARBA" id="ARBA00022840"/>
    </source>
</evidence>
<keyword evidence="8" id="KW-0175">Coiled coil</keyword>
<feature type="domain" description="Aminoacyl-transfer RNA synthetases class-II family profile" evidence="9">
    <location>
        <begin position="252"/>
        <end position="543"/>
    </location>
</feature>
<keyword evidence="3" id="KW-0547">Nucleotide-binding</keyword>
<dbReference type="PANTHER" id="PTHR11778">
    <property type="entry name" value="SERYL-TRNA SYNTHETASE"/>
    <property type="match status" value="1"/>
</dbReference>
<sequence>MECCSNICLTINFLLRKHILCKEFHTCSLFFFLPPCVTICSKKRLMRIGNMFFYSHFLYDGKQRTRRLNPAQVMLRRTYSTLAADSAANLRTTNTLRKAQLDLKNAYNNFDEYKLICQRRNVSFPLDDSFKADYERLQKVNETILNFKHESKNLQKALKDLKIQEKKNNIDNSMEQEKILDKLSKYKPIVSEKSKIWTELEDKLFIQVASLPNLIHPSVKEQQRLLEYINPTGEIIQSKTDDFQVQSNPKLDHKNIMERFGLVDFSQATKISGRGWYYLIGDGALLEQALIQYALKSARKAGFKMALPPSIVKTEVTKACGFMPRDTNNETQVYELKNDDLCLTGTAEIPLAALNANKEFSHTELPLNVVGLSRSYRAEAGAAGRDTRGLYRVHEFTKVELFSWTSPDETLSMGQFDSIVEFQKEFIKSLGLTARVLVMPHDDLGAPAYKKIDIEVLMPGRGAWGEVSSTSNCLDFQSRRLITKVRDPSDKKLKFVHTLNGTACAVPRVVLSIIENFYDPEKDVIVVPEVLRPFMDDKSEIRPQ</sequence>
<accession>A0A2U9R9X4</accession>
<dbReference type="Pfam" id="PF00587">
    <property type="entry name" value="tRNA-synt_2b"/>
    <property type="match status" value="1"/>
</dbReference>
<name>A0A2U9R9X4_PICKU</name>
<dbReference type="GO" id="GO:0004828">
    <property type="term" value="F:serine-tRNA ligase activity"/>
    <property type="evidence" value="ECO:0007669"/>
    <property type="project" value="UniProtKB-EC"/>
</dbReference>
<keyword evidence="4" id="KW-0067">ATP-binding</keyword>
<dbReference type="SUPFAM" id="SSF46589">
    <property type="entry name" value="tRNA-binding arm"/>
    <property type="match status" value="1"/>
</dbReference>
<evidence type="ECO:0000313" key="10">
    <source>
        <dbReference type="EMBL" id="AWU78212.1"/>
    </source>
</evidence>
<gene>
    <name evidence="10" type="ORF">C5L36_0E02740</name>
</gene>
<dbReference type="GeneID" id="40386071"/>
<protein>
    <recommendedName>
        <fullName evidence="1">serine--tRNA ligase</fullName>
        <ecNumber evidence="1">6.1.1.11</ecNumber>
    </recommendedName>
    <alternativeName>
        <fullName evidence="6">Seryl-tRNA synthetase</fullName>
    </alternativeName>
    <alternativeName>
        <fullName evidence="7">Seryl-tRNA(Ser) synthetase</fullName>
    </alternativeName>
</protein>
<dbReference type="SUPFAM" id="SSF55681">
    <property type="entry name" value="Class II aaRS and biotin synthetases"/>
    <property type="match status" value="1"/>
</dbReference>